<evidence type="ECO:0000313" key="1">
    <source>
        <dbReference type="EMBL" id="GFU30399.1"/>
    </source>
</evidence>
<protein>
    <submittedName>
        <fullName evidence="1">Uncharacterized protein</fullName>
    </submittedName>
</protein>
<name>A0A8X6UKD3_NEPPI</name>
<gene>
    <name evidence="1" type="ORF">NPIL_512701</name>
</gene>
<keyword evidence="2" id="KW-1185">Reference proteome</keyword>
<accession>A0A8X6UKD3</accession>
<reference evidence="1" key="1">
    <citation type="submission" date="2020-08" db="EMBL/GenBank/DDBJ databases">
        <title>Multicomponent nature underlies the extraordinary mechanical properties of spider dragline silk.</title>
        <authorList>
            <person name="Kono N."/>
            <person name="Nakamura H."/>
            <person name="Mori M."/>
            <person name="Yoshida Y."/>
            <person name="Ohtoshi R."/>
            <person name="Malay A.D."/>
            <person name="Moran D.A.P."/>
            <person name="Tomita M."/>
            <person name="Numata K."/>
            <person name="Arakawa K."/>
        </authorList>
    </citation>
    <scope>NUCLEOTIDE SEQUENCE</scope>
</reference>
<dbReference type="EMBL" id="BMAW01033480">
    <property type="protein sequence ID" value="GFU30399.1"/>
    <property type="molecule type" value="Genomic_DNA"/>
</dbReference>
<evidence type="ECO:0000313" key="2">
    <source>
        <dbReference type="Proteomes" id="UP000887013"/>
    </source>
</evidence>
<sequence length="83" mass="8828">MAVLNTLSQFMQCNIIRGAALTVVSVGSHSDGRGPSTSKKHVNMALSAAVDEQSFFALGDEGCRPSMLMVLVAGIMFHDRNDS</sequence>
<organism evidence="1 2">
    <name type="scientific">Nephila pilipes</name>
    <name type="common">Giant wood spider</name>
    <name type="synonym">Nephila maculata</name>
    <dbReference type="NCBI Taxonomy" id="299642"/>
    <lineage>
        <taxon>Eukaryota</taxon>
        <taxon>Metazoa</taxon>
        <taxon>Ecdysozoa</taxon>
        <taxon>Arthropoda</taxon>
        <taxon>Chelicerata</taxon>
        <taxon>Arachnida</taxon>
        <taxon>Araneae</taxon>
        <taxon>Araneomorphae</taxon>
        <taxon>Entelegynae</taxon>
        <taxon>Araneoidea</taxon>
        <taxon>Nephilidae</taxon>
        <taxon>Nephila</taxon>
    </lineage>
</organism>
<comment type="caution">
    <text evidence="1">The sequence shown here is derived from an EMBL/GenBank/DDBJ whole genome shotgun (WGS) entry which is preliminary data.</text>
</comment>
<dbReference type="Proteomes" id="UP000887013">
    <property type="component" value="Unassembled WGS sequence"/>
</dbReference>
<dbReference type="AlphaFoldDB" id="A0A8X6UKD3"/>
<proteinExistence type="predicted"/>